<dbReference type="Pfam" id="PF03466">
    <property type="entry name" value="LysR_substrate"/>
    <property type="match status" value="1"/>
</dbReference>
<evidence type="ECO:0000259" key="5">
    <source>
        <dbReference type="PROSITE" id="PS50931"/>
    </source>
</evidence>
<dbReference type="PANTHER" id="PTHR30537">
    <property type="entry name" value="HTH-TYPE TRANSCRIPTIONAL REGULATOR"/>
    <property type="match status" value="1"/>
</dbReference>
<dbReference type="AlphaFoldDB" id="A0A0L1JUZ6"/>
<protein>
    <submittedName>
        <fullName evidence="6">LysR family transcriptional regulator</fullName>
    </submittedName>
</protein>
<dbReference type="Proteomes" id="UP000036938">
    <property type="component" value="Unassembled WGS sequence"/>
</dbReference>
<dbReference type="SUPFAM" id="SSF53850">
    <property type="entry name" value="Periplasmic binding protein-like II"/>
    <property type="match status" value="1"/>
</dbReference>
<dbReference type="InterPro" id="IPR000847">
    <property type="entry name" value="LysR_HTH_N"/>
</dbReference>
<gene>
    <name evidence="6" type="ORF">ATO11_03190</name>
</gene>
<dbReference type="STRING" id="1317121.ATO11_03190"/>
<sequence length="299" mass="32161">MIMQNWDDMRVFLAVARGESLTAAATALKVDPGTVSRRVARLEEGAGTALFARSPQGYSLTAAGARLVRHAEAAEQAMSAAREDVAGAADALSGQVRIGAPDGCANFVLPQVCAAIGATNPALDLQILALPRVVNLSKREADMAVTVSPPSSQRLSVQKICDYRLHLVAHRDYLAAHPAIHTRADLKGHRIVGYIPDMIFDAELDYLGDLGLQRVPLASNSVAVQFSWVRQGLGLGVVHDFALEAAEGLEQVLPGDVALTRTFYLVRHAEDRRLDRMNRLAAALVAGMRAEIRRAEART</sequence>
<comment type="similarity">
    <text evidence="1">Belongs to the LysR transcriptional regulatory family.</text>
</comment>
<dbReference type="GO" id="GO:0043565">
    <property type="term" value="F:sequence-specific DNA binding"/>
    <property type="evidence" value="ECO:0007669"/>
    <property type="project" value="TreeGrafter"/>
</dbReference>
<proteinExistence type="inferred from homology"/>
<keyword evidence="3" id="KW-0238">DNA-binding</keyword>
<dbReference type="Pfam" id="PF00126">
    <property type="entry name" value="HTH_1"/>
    <property type="match status" value="1"/>
</dbReference>
<dbReference type="Gene3D" id="3.40.190.290">
    <property type="match status" value="1"/>
</dbReference>
<dbReference type="SUPFAM" id="SSF46785">
    <property type="entry name" value="Winged helix' DNA-binding domain"/>
    <property type="match status" value="1"/>
</dbReference>
<dbReference type="PATRIC" id="fig|1317121.7.peg.648"/>
<organism evidence="6 7">
    <name type="scientific">Pseudaestuariivita atlantica</name>
    <dbReference type="NCBI Taxonomy" id="1317121"/>
    <lineage>
        <taxon>Bacteria</taxon>
        <taxon>Pseudomonadati</taxon>
        <taxon>Pseudomonadota</taxon>
        <taxon>Alphaproteobacteria</taxon>
        <taxon>Rhodobacterales</taxon>
        <taxon>Paracoccaceae</taxon>
        <taxon>Pseudaestuariivita</taxon>
    </lineage>
</organism>
<dbReference type="PANTHER" id="PTHR30537:SF3">
    <property type="entry name" value="TRANSCRIPTIONAL REGULATORY PROTEIN"/>
    <property type="match status" value="1"/>
</dbReference>
<keyword evidence="7" id="KW-1185">Reference proteome</keyword>
<dbReference type="InterPro" id="IPR005119">
    <property type="entry name" value="LysR_subst-bd"/>
</dbReference>
<evidence type="ECO:0000256" key="2">
    <source>
        <dbReference type="ARBA" id="ARBA00023015"/>
    </source>
</evidence>
<evidence type="ECO:0000256" key="3">
    <source>
        <dbReference type="ARBA" id="ARBA00023125"/>
    </source>
</evidence>
<dbReference type="EMBL" id="AQQZ01000001">
    <property type="protein sequence ID" value="KNG95599.1"/>
    <property type="molecule type" value="Genomic_DNA"/>
</dbReference>
<dbReference type="PROSITE" id="PS50931">
    <property type="entry name" value="HTH_LYSR"/>
    <property type="match status" value="1"/>
</dbReference>
<dbReference type="InterPro" id="IPR036390">
    <property type="entry name" value="WH_DNA-bd_sf"/>
</dbReference>
<dbReference type="InterPro" id="IPR036388">
    <property type="entry name" value="WH-like_DNA-bd_sf"/>
</dbReference>
<dbReference type="GO" id="GO:0003700">
    <property type="term" value="F:DNA-binding transcription factor activity"/>
    <property type="evidence" value="ECO:0007669"/>
    <property type="project" value="InterPro"/>
</dbReference>
<evidence type="ECO:0000313" key="6">
    <source>
        <dbReference type="EMBL" id="KNG95599.1"/>
    </source>
</evidence>
<keyword evidence="4" id="KW-0804">Transcription</keyword>
<evidence type="ECO:0000256" key="1">
    <source>
        <dbReference type="ARBA" id="ARBA00009437"/>
    </source>
</evidence>
<dbReference type="GO" id="GO:0006351">
    <property type="term" value="P:DNA-templated transcription"/>
    <property type="evidence" value="ECO:0007669"/>
    <property type="project" value="TreeGrafter"/>
</dbReference>
<dbReference type="Gene3D" id="1.10.10.10">
    <property type="entry name" value="Winged helix-like DNA-binding domain superfamily/Winged helix DNA-binding domain"/>
    <property type="match status" value="1"/>
</dbReference>
<evidence type="ECO:0000256" key="4">
    <source>
        <dbReference type="ARBA" id="ARBA00023163"/>
    </source>
</evidence>
<feature type="domain" description="HTH lysR-type" evidence="5">
    <location>
        <begin position="4"/>
        <end position="61"/>
    </location>
</feature>
<dbReference type="InterPro" id="IPR058163">
    <property type="entry name" value="LysR-type_TF_proteobact-type"/>
</dbReference>
<reference evidence="6 7" key="1">
    <citation type="journal article" date="2015" name="Int. J. Syst. Evol. Microbiol.">
        <title>Aestuariivita atlantica sp. nov., isolated from deep sea sediment of the Atlantic Ocean.</title>
        <authorList>
            <person name="Li G."/>
            <person name="Lai Q."/>
            <person name="Du Y."/>
            <person name="Liu X."/>
            <person name="Sun F."/>
            <person name="Shao Z."/>
        </authorList>
    </citation>
    <scope>NUCLEOTIDE SEQUENCE [LARGE SCALE GENOMIC DNA]</scope>
    <source>
        <strain evidence="6 7">22II-S11-z3</strain>
    </source>
</reference>
<comment type="caution">
    <text evidence="6">The sequence shown here is derived from an EMBL/GenBank/DDBJ whole genome shotgun (WGS) entry which is preliminary data.</text>
</comment>
<keyword evidence="2" id="KW-0805">Transcription regulation</keyword>
<accession>A0A0L1JUZ6</accession>
<evidence type="ECO:0000313" key="7">
    <source>
        <dbReference type="Proteomes" id="UP000036938"/>
    </source>
</evidence>
<name>A0A0L1JUZ6_9RHOB</name>